<dbReference type="HOGENOM" id="CLU_000445_89_37_6"/>
<keyword evidence="10 13" id="KW-1133">Transmembrane helix</keyword>
<evidence type="ECO:0000259" key="14">
    <source>
        <dbReference type="PROSITE" id="PS50109"/>
    </source>
</evidence>
<keyword evidence="5" id="KW-0808">Transferase</keyword>
<evidence type="ECO:0000256" key="12">
    <source>
        <dbReference type="ARBA" id="ARBA00023136"/>
    </source>
</evidence>
<dbReference type="SUPFAM" id="SSF47384">
    <property type="entry name" value="Homodimeric domain of signal transducing histidine kinase"/>
    <property type="match status" value="1"/>
</dbReference>
<dbReference type="PRINTS" id="PR00344">
    <property type="entry name" value="BCTRLSENSOR"/>
</dbReference>
<sequence length="455" mass="50200">MTSIRHRTLTLILGLLFLGLLIITVFNLHDSNHEIAEVYDAQLAQNARLLQGVMRMPMASKEHAELYQAFNAALGLAEPKVDGHPYESKIAFQVWNAQGAVLVHTSSAPSFKSPPSAPGFSEVVDQRNHTWRAFVLDDAQYGLKIWVGERDDVRADLVDRIVRHTVVPNLIGSLILAAVIWLAIGWGLKPLVDMAAKLRARHPGSLEPLQMMPLPTELEPMQAALNRVLAQIQEVMGRERRFIADAAHEMRTPLAVLRVHAQNLMEAGNEQSRRESLEHLLVGVDRTTRLVNQLLTMARLEPPAVVPAPALIDLPATVRASLVQLTPWLLSRGLEPVLDVSDGIEPVRIDPVSIDIALNNLVTNAANFSPANGTITVRLAKKEDHYELSVEDQGPGINEAERERLFERFYSRGNDQGAGLGLTIVRTIANRLGGRIRLENRPEGGLCATLEIGLL</sequence>
<feature type="transmembrane region" description="Helical" evidence="13">
    <location>
        <begin position="170"/>
        <end position="192"/>
    </location>
</feature>
<dbReference type="InterPro" id="IPR036890">
    <property type="entry name" value="HATPase_C_sf"/>
</dbReference>
<evidence type="ECO:0000256" key="4">
    <source>
        <dbReference type="ARBA" id="ARBA00022553"/>
    </source>
</evidence>
<protein>
    <recommendedName>
        <fullName evidence="3">histidine kinase</fullName>
        <ecNumber evidence="3">2.7.13.3</ecNumber>
    </recommendedName>
</protein>
<dbReference type="EMBL" id="AGBM01000001">
    <property type="protein sequence ID" value="EJL01031.1"/>
    <property type="molecule type" value="Genomic_DNA"/>
</dbReference>
<dbReference type="AlphaFoldDB" id="J2Y1P1"/>
<evidence type="ECO:0000313" key="15">
    <source>
        <dbReference type="EMBL" id="EJL01031.1"/>
    </source>
</evidence>
<dbReference type="InterPro" id="IPR004358">
    <property type="entry name" value="Sig_transdc_His_kin-like_C"/>
</dbReference>
<name>J2Y1P1_PSEFQ</name>
<dbReference type="InterPro" id="IPR003594">
    <property type="entry name" value="HATPase_dom"/>
</dbReference>
<dbReference type="Gene3D" id="3.30.565.10">
    <property type="entry name" value="Histidine kinase-like ATPase, C-terminal domain"/>
    <property type="match status" value="1"/>
</dbReference>
<feature type="domain" description="Histidine kinase" evidence="14">
    <location>
        <begin position="245"/>
        <end position="455"/>
    </location>
</feature>
<evidence type="ECO:0000256" key="5">
    <source>
        <dbReference type="ARBA" id="ARBA00022679"/>
    </source>
</evidence>
<keyword evidence="4" id="KW-0597">Phosphoprotein</keyword>
<proteinExistence type="predicted"/>
<dbReference type="InterPro" id="IPR003661">
    <property type="entry name" value="HisK_dim/P_dom"/>
</dbReference>
<dbReference type="InterPro" id="IPR013727">
    <property type="entry name" value="2CSK_N"/>
</dbReference>
<evidence type="ECO:0000256" key="13">
    <source>
        <dbReference type="SAM" id="Phobius"/>
    </source>
</evidence>
<reference evidence="15" key="1">
    <citation type="journal article" date="2012" name="PLoS Genet.">
        <title>Comparative Genomics of Plant-Associated Pseudomonas spp.: Insights into Diversity and Inheritance of Traits Involved in Multitrophic Interactions.</title>
        <authorList>
            <person name="Loper J.E."/>
            <person name="Hassan K.A."/>
            <person name="Mavrodi D.V."/>
            <person name="Davis E.W.II."/>
            <person name="Lim C.K."/>
            <person name="Shaffer B.T."/>
            <person name="Elbourne L.D."/>
            <person name="Stockwell V.O."/>
            <person name="Hartney S.L."/>
            <person name="Breakwell K."/>
            <person name="Henkels M.D."/>
            <person name="Tetu S.G."/>
            <person name="Rangel L.I."/>
            <person name="Kidarsa T.A."/>
            <person name="Wilson N.L."/>
            <person name="van de Mortel J.E."/>
            <person name="Song C."/>
            <person name="Blumhagen R."/>
            <person name="Radune D."/>
            <person name="Hostetler J.B."/>
            <person name="Brinkac L.M."/>
            <person name="Durkin A.S."/>
            <person name="Kluepfel D.A."/>
            <person name="Wechter W.P."/>
            <person name="Anderson A.J."/>
            <person name="Kim Y.C."/>
            <person name="Pierson L.S.III."/>
            <person name="Pierson E.A."/>
            <person name="Lindow S.E."/>
            <person name="Kobayashi D.Y."/>
            <person name="Raaijmakers J.M."/>
            <person name="Weller D.M."/>
            <person name="Thomashow L.S."/>
            <person name="Allen A.E."/>
            <person name="Paulsen I.T."/>
        </authorList>
    </citation>
    <scope>NUCLEOTIDE SEQUENCE [LARGE SCALE GENOMIC DNA]</scope>
    <source>
        <strain evidence="15">Q2-87</strain>
    </source>
</reference>
<dbReference type="CDD" id="cd00075">
    <property type="entry name" value="HATPase"/>
    <property type="match status" value="1"/>
</dbReference>
<keyword evidence="8 15" id="KW-0418">Kinase</keyword>
<keyword evidence="7" id="KW-0547">Nucleotide-binding</keyword>
<dbReference type="SUPFAM" id="SSF55874">
    <property type="entry name" value="ATPase domain of HSP90 chaperone/DNA topoisomerase II/histidine kinase"/>
    <property type="match status" value="1"/>
</dbReference>
<dbReference type="GO" id="GO:0005886">
    <property type="term" value="C:plasma membrane"/>
    <property type="evidence" value="ECO:0007669"/>
    <property type="project" value="TreeGrafter"/>
</dbReference>
<dbReference type="Proteomes" id="UP000007289">
    <property type="component" value="Chromosome"/>
</dbReference>
<evidence type="ECO:0000256" key="1">
    <source>
        <dbReference type="ARBA" id="ARBA00000085"/>
    </source>
</evidence>
<dbReference type="InterPro" id="IPR005467">
    <property type="entry name" value="His_kinase_dom"/>
</dbReference>
<dbReference type="Pfam" id="PF00512">
    <property type="entry name" value="HisKA"/>
    <property type="match status" value="1"/>
</dbReference>
<evidence type="ECO:0000256" key="6">
    <source>
        <dbReference type="ARBA" id="ARBA00022692"/>
    </source>
</evidence>
<dbReference type="eggNOG" id="COG2205">
    <property type="taxonomic scope" value="Bacteria"/>
</dbReference>
<dbReference type="GO" id="GO:0005524">
    <property type="term" value="F:ATP binding"/>
    <property type="evidence" value="ECO:0007669"/>
    <property type="project" value="UniProtKB-KW"/>
</dbReference>
<dbReference type="PATRIC" id="fig|1038922.3.peg.2624"/>
<evidence type="ECO:0000256" key="7">
    <source>
        <dbReference type="ARBA" id="ARBA00022741"/>
    </source>
</evidence>
<dbReference type="PANTHER" id="PTHR45436:SF14">
    <property type="entry name" value="SENSOR PROTEIN QSEC"/>
    <property type="match status" value="1"/>
</dbReference>
<comment type="subcellular location">
    <subcellularLocation>
        <location evidence="2">Membrane</location>
        <topology evidence="2">Multi-pass membrane protein</topology>
    </subcellularLocation>
</comment>
<evidence type="ECO:0000256" key="9">
    <source>
        <dbReference type="ARBA" id="ARBA00022840"/>
    </source>
</evidence>
<dbReference type="Pfam" id="PF08521">
    <property type="entry name" value="2CSK_N"/>
    <property type="match status" value="1"/>
</dbReference>
<dbReference type="Pfam" id="PF02518">
    <property type="entry name" value="HATPase_c"/>
    <property type="match status" value="1"/>
</dbReference>
<dbReference type="SMART" id="SM00387">
    <property type="entry name" value="HATPase_c"/>
    <property type="match status" value="1"/>
</dbReference>
<evidence type="ECO:0000256" key="3">
    <source>
        <dbReference type="ARBA" id="ARBA00012438"/>
    </source>
</evidence>
<evidence type="ECO:0000256" key="8">
    <source>
        <dbReference type="ARBA" id="ARBA00022777"/>
    </source>
</evidence>
<keyword evidence="12 13" id="KW-0472">Membrane</keyword>
<keyword evidence="6 13" id="KW-0812">Transmembrane</keyword>
<accession>J2Y1P1</accession>
<dbReference type="PROSITE" id="PS50109">
    <property type="entry name" value="HIS_KIN"/>
    <property type="match status" value="1"/>
</dbReference>
<comment type="catalytic activity">
    <reaction evidence="1">
        <text>ATP + protein L-histidine = ADP + protein N-phospho-L-histidine.</text>
        <dbReference type="EC" id="2.7.13.3"/>
    </reaction>
</comment>
<dbReference type="SMART" id="SM00388">
    <property type="entry name" value="HisKA"/>
    <property type="match status" value="1"/>
</dbReference>
<evidence type="ECO:0000256" key="2">
    <source>
        <dbReference type="ARBA" id="ARBA00004141"/>
    </source>
</evidence>
<dbReference type="GO" id="GO:0000155">
    <property type="term" value="F:phosphorelay sensor kinase activity"/>
    <property type="evidence" value="ECO:0007669"/>
    <property type="project" value="InterPro"/>
</dbReference>
<keyword evidence="9" id="KW-0067">ATP-binding</keyword>
<keyword evidence="11" id="KW-0902">Two-component regulatory system</keyword>
<organism evidence="15">
    <name type="scientific">Pseudomonas fluorescens (strain Q2-87)</name>
    <dbReference type="NCBI Taxonomy" id="1038922"/>
    <lineage>
        <taxon>Bacteria</taxon>
        <taxon>Pseudomonadati</taxon>
        <taxon>Pseudomonadota</taxon>
        <taxon>Gammaproteobacteria</taxon>
        <taxon>Pseudomonadales</taxon>
        <taxon>Pseudomonadaceae</taxon>
        <taxon>Pseudomonas</taxon>
    </lineage>
</organism>
<gene>
    <name evidence="15" type="ORF">PflQ2_2891</name>
</gene>
<dbReference type="PANTHER" id="PTHR45436">
    <property type="entry name" value="SENSOR HISTIDINE KINASE YKOH"/>
    <property type="match status" value="1"/>
</dbReference>
<dbReference type="EC" id="2.7.13.3" evidence="3"/>
<dbReference type="Gene3D" id="1.10.287.130">
    <property type="match status" value="1"/>
</dbReference>
<dbReference type="InterPro" id="IPR050428">
    <property type="entry name" value="TCS_sensor_his_kinase"/>
</dbReference>
<dbReference type="RefSeq" id="WP_003181991.1">
    <property type="nucleotide sequence ID" value="NZ_CM001558.1"/>
</dbReference>
<evidence type="ECO:0000256" key="11">
    <source>
        <dbReference type="ARBA" id="ARBA00023012"/>
    </source>
</evidence>
<comment type="caution">
    <text evidence="15">The sequence shown here is derived from an EMBL/GenBank/DDBJ whole genome shotgun (WGS) entry which is preliminary data.</text>
</comment>
<dbReference type="CDD" id="cd00082">
    <property type="entry name" value="HisKA"/>
    <property type="match status" value="1"/>
</dbReference>
<dbReference type="InterPro" id="IPR036097">
    <property type="entry name" value="HisK_dim/P_sf"/>
</dbReference>
<evidence type="ECO:0000256" key="10">
    <source>
        <dbReference type="ARBA" id="ARBA00022989"/>
    </source>
</evidence>